<dbReference type="Pfam" id="PF00535">
    <property type="entry name" value="Glycos_transf_2"/>
    <property type="match status" value="1"/>
</dbReference>
<accession>A0A953NGR3</accession>
<dbReference type="InterPro" id="IPR001173">
    <property type="entry name" value="Glyco_trans_2-like"/>
</dbReference>
<protein>
    <submittedName>
        <fullName evidence="4">Glycosyltransferase</fullName>
    </submittedName>
</protein>
<gene>
    <name evidence="4" type="ORF">LAD73_02535</name>
</gene>
<dbReference type="RefSeq" id="WP_223644796.1">
    <property type="nucleotide sequence ID" value="NZ_JAIQBY010000030.1"/>
</dbReference>
<dbReference type="PANTHER" id="PTHR22916:SF51">
    <property type="entry name" value="GLYCOSYLTRANSFERASE EPSH-RELATED"/>
    <property type="match status" value="1"/>
</dbReference>
<dbReference type="SUPFAM" id="SSF53448">
    <property type="entry name" value="Nucleotide-diphospho-sugar transferases"/>
    <property type="match status" value="1"/>
</dbReference>
<dbReference type="AlphaFoldDB" id="A0A953NGR3"/>
<feature type="domain" description="Glycosyltransferase 2-like" evidence="3">
    <location>
        <begin position="8"/>
        <end position="169"/>
    </location>
</feature>
<organism evidence="4 5">
    <name type="scientific">Mycoplasma tauri</name>
    <dbReference type="NCBI Taxonomy" id="547987"/>
    <lineage>
        <taxon>Bacteria</taxon>
        <taxon>Bacillati</taxon>
        <taxon>Mycoplasmatota</taxon>
        <taxon>Mollicutes</taxon>
        <taxon>Mycoplasmataceae</taxon>
        <taxon>Mycoplasma</taxon>
    </lineage>
</organism>
<sequence>MHNKPKISVLIPCHNIEEKPYFSLKSVLKNRYENMEILLLNDYSTDNTLKILENYAKEDKRIKVYDLKDYYEHVGLGFNSHFLAEKSTGDYFIFIDDDDKISSKMIEKFVENMDQDYDVLACGYKISMQVSKSRYCRTFTFPLFRRFNYNNPIEFCIFGDIYRWAKMIKRSYYFDLVEKYGLKFDGSIYEDVRYTWMILLSASKFKFLNKKLLTYQLRKNSINTSVQDIYKKIDTLFDSYDYAIDQIKRLNLLDSSEKFSLLKSTFLIWPLSFSYWSRFLQGISKKEYKQKVHERIQRFIDRNDIKLSNKYLKPLSKFFYKHALKIFNLKEKNN</sequence>
<dbReference type="Proteomes" id="UP000772186">
    <property type="component" value="Unassembled WGS sequence"/>
</dbReference>
<reference evidence="4 5" key="1">
    <citation type="submission" date="2021-09" db="EMBL/GenBank/DDBJ databases">
        <title>WGS of Mycoplasma sp. Zaradi2 strains.</title>
        <authorList>
            <person name="Spergser J."/>
        </authorList>
    </citation>
    <scope>NUCLEOTIDE SEQUENCE [LARGE SCALE GENOMIC DNA]</scope>
    <source>
        <strain evidence="4 5">1331</strain>
    </source>
</reference>
<dbReference type="GO" id="GO:0016757">
    <property type="term" value="F:glycosyltransferase activity"/>
    <property type="evidence" value="ECO:0007669"/>
    <property type="project" value="UniProtKB-KW"/>
</dbReference>
<evidence type="ECO:0000313" key="5">
    <source>
        <dbReference type="Proteomes" id="UP000772186"/>
    </source>
</evidence>
<evidence type="ECO:0000259" key="3">
    <source>
        <dbReference type="Pfam" id="PF00535"/>
    </source>
</evidence>
<evidence type="ECO:0000256" key="2">
    <source>
        <dbReference type="ARBA" id="ARBA00022679"/>
    </source>
</evidence>
<evidence type="ECO:0000256" key="1">
    <source>
        <dbReference type="ARBA" id="ARBA00022676"/>
    </source>
</evidence>
<comment type="caution">
    <text evidence="4">The sequence shown here is derived from an EMBL/GenBank/DDBJ whole genome shotgun (WGS) entry which is preliminary data.</text>
</comment>
<keyword evidence="1" id="KW-0328">Glycosyltransferase</keyword>
<keyword evidence="2" id="KW-0808">Transferase</keyword>
<name>A0A953NGR3_9MOLU</name>
<evidence type="ECO:0000313" key="4">
    <source>
        <dbReference type="EMBL" id="MBZ4195580.1"/>
    </source>
</evidence>
<keyword evidence="5" id="KW-1185">Reference proteome</keyword>
<dbReference type="InterPro" id="IPR029044">
    <property type="entry name" value="Nucleotide-diphossugar_trans"/>
</dbReference>
<dbReference type="EMBL" id="JAIQBY010000030">
    <property type="protein sequence ID" value="MBZ4195580.1"/>
    <property type="molecule type" value="Genomic_DNA"/>
</dbReference>
<dbReference type="Gene3D" id="3.90.550.10">
    <property type="entry name" value="Spore Coat Polysaccharide Biosynthesis Protein SpsA, Chain A"/>
    <property type="match status" value="1"/>
</dbReference>
<proteinExistence type="predicted"/>
<dbReference type="PANTHER" id="PTHR22916">
    <property type="entry name" value="GLYCOSYLTRANSFERASE"/>
    <property type="match status" value="1"/>
</dbReference>
<dbReference type="CDD" id="cd00761">
    <property type="entry name" value="Glyco_tranf_GTA_type"/>
    <property type="match status" value="1"/>
</dbReference>